<evidence type="ECO:0000256" key="2">
    <source>
        <dbReference type="ARBA" id="ARBA00004609"/>
    </source>
</evidence>
<sequence>MIPALLLAALPIAAAAPWAQPEDSPVYGLFKRQGHTYPPALAVPPVSGIPQEWLNKLNAVKDQIANNPISTPVVSADSNAVTYPNGTNLEASGICAYTTGCTTKDDIWAGPDGAFLITFDDGPGAGTTNLSDFLESKQMSTHATHFMIGGSIVGAPELFKGVFDRGGHIASHTWSHSRMTILSNEQIVGELGWTMQAISDNTGGRLPLFWRPPYGDLDNRVRDVAKKVFGLETVVWNRDSNDWKIAREGKAPVEKVFDDWAAGPKSPGLNVLMHEINTGTVDIFIAKFQKFVDAGWKVLNVAEAFNKPMYFNAADNKAQVTPMTIDQLGAQGAAPANSSASASASGGASAGASAGASGSASHSGFASGTAAPTATKPSSASRGFVAPVATIVVAVLAAALI</sequence>
<dbReference type="AlphaFoldDB" id="A0AAF0Y2T6"/>
<evidence type="ECO:0000313" key="19">
    <source>
        <dbReference type="Proteomes" id="UP000827549"/>
    </source>
</evidence>
<dbReference type="Gene3D" id="3.20.20.370">
    <property type="entry name" value="Glycoside hydrolase/deacetylase"/>
    <property type="match status" value="1"/>
</dbReference>
<keyword evidence="11" id="KW-0449">Lipoprotein</keyword>
<name>A0AAF0Y2T6_9TREE</name>
<comment type="cofactor">
    <cofactor evidence="1">
        <name>Co(2+)</name>
        <dbReference type="ChEBI" id="CHEBI:48828"/>
    </cofactor>
</comment>
<evidence type="ECO:0000256" key="7">
    <source>
        <dbReference type="ARBA" id="ARBA00023136"/>
    </source>
</evidence>
<evidence type="ECO:0000259" key="17">
    <source>
        <dbReference type="PROSITE" id="PS51677"/>
    </source>
</evidence>
<proteinExistence type="predicted"/>
<dbReference type="GO" id="GO:0004099">
    <property type="term" value="F:chitin deacetylase activity"/>
    <property type="evidence" value="ECO:0007669"/>
    <property type="project" value="UniProtKB-EC"/>
</dbReference>
<keyword evidence="19" id="KW-1185">Reference proteome</keyword>
<evidence type="ECO:0000256" key="4">
    <source>
        <dbReference type="ARBA" id="ARBA00022622"/>
    </source>
</evidence>
<dbReference type="GO" id="GO:0098552">
    <property type="term" value="C:side of membrane"/>
    <property type="evidence" value="ECO:0007669"/>
    <property type="project" value="UniProtKB-KW"/>
</dbReference>
<dbReference type="InterPro" id="IPR011330">
    <property type="entry name" value="Glyco_hydro/deAcase_b/a-brl"/>
</dbReference>
<dbReference type="EC" id="3.5.1.41" evidence="14"/>
<dbReference type="Pfam" id="PF01522">
    <property type="entry name" value="Polysacc_deac_1"/>
    <property type="match status" value="1"/>
</dbReference>
<keyword evidence="10" id="KW-0170">Cobalt</keyword>
<keyword evidence="6" id="KW-0146">Chitin degradation</keyword>
<dbReference type="PROSITE" id="PS51677">
    <property type="entry name" value="NODB"/>
    <property type="match status" value="1"/>
</dbReference>
<feature type="chain" id="PRO_5042091127" description="chitin deacetylase" evidence="16">
    <location>
        <begin position="16"/>
        <end position="401"/>
    </location>
</feature>
<keyword evidence="3" id="KW-1003">Cell membrane</keyword>
<keyword evidence="8" id="KW-0325">Glycoprotein</keyword>
<comment type="catalytic activity">
    <reaction evidence="15">
        <text>[(1-&gt;4)-N-acetyl-beta-D-glucosaminyl](n) + n H2O = chitosan + n acetate</text>
        <dbReference type="Rhea" id="RHEA:10464"/>
        <dbReference type="Rhea" id="RHEA-COMP:9593"/>
        <dbReference type="Rhea" id="RHEA-COMP:9597"/>
        <dbReference type="ChEBI" id="CHEBI:15377"/>
        <dbReference type="ChEBI" id="CHEBI:17029"/>
        <dbReference type="ChEBI" id="CHEBI:30089"/>
        <dbReference type="ChEBI" id="CHEBI:57704"/>
        <dbReference type="EC" id="3.5.1.41"/>
    </reaction>
    <physiologicalReaction direction="left-to-right" evidence="15">
        <dbReference type="Rhea" id="RHEA:10465"/>
    </physiologicalReaction>
</comment>
<dbReference type="GO" id="GO:0009272">
    <property type="term" value="P:fungal-type cell wall biogenesis"/>
    <property type="evidence" value="ECO:0007669"/>
    <property type="project" value="UniProtKB-ARBA"/>
</dbReference>
<protein>
    <recommendedName>
        <fullName evidence="14">chitin deacetylase</fullName>
        <ecNumber evidence="14">3.5.1.41</ecNumber>
    </recommendedName>
</protein>
<evidence type="ECO:0000256" key="3">
    <source>
        <dbReference type="ARBA" id="ARBA00022475"/>
    </source>
</evidence>
<evidence type="ECO:0000256" key="9">
    <source>
        <dbReference type="ARBA" id="ARBA00023277"/>
    </source>
</evidence>
<keyword evidence="7" id="KW-0472">Membrane</keyword>
<evidence type="ECO:0000256" key="6">
    <source>
        <dbReference type="ARBA" id="ARBA00023024"/>
    </source>
</evidence>
<evidence type="ECO:0000256" key="1">
    <source>
        <dbReference type="ARBA" id="ARBA00001941"/>
    </source>
</evidence>
<evidence type="ECO:0000256" key="10">
    <source>
        <dbReference type="ARBA" id="ARBA00023285"/>
    </source>
</evidence>
<organism evidence="18 19">
    <name type="scientific">Vanrija pseudolonga</name>
    <dbReference type="NCBI Taxonomy" id="143232"/>
    <lineage>
        <taxon>Eukaryota</taxon>
        <taxon>Fungi</taxon>
        <taxon>Dikarya</taxon>
        <taxon>Basidiomycota</taxon>
        <taxon>Agaricomycotina</taxon>
        <taxon>Tremellomycetes</taxon>
        <taxon>Trichosporonales</taxon>
        <taxon>Trichosporonaceae</taxon>
        <taxon>Vanrija</taxon>
    </lineage>
</organism>
<gene>
    <name evidence="18" type="primary">CNAG_01239</name>
    <name evidence="18" type="ORF">LOC62_02G002709</name>
</gene>
<dbReference type="SUPFAM" id="SSF88713">
    <property type="entry name" value="Glycoside hydrolase/deacetylase"/>
    <property type="match status" value="1"/>
</dbReference>
<evidence type="ECO:0000256" key="12">
    <source>
        <dbReference type="ARBA" id="ARBA00023316"/>
    </source>
</evidence>
<dbReference type="PANTHER" id="PTHR10587">
    <property type="entry name" value="GLYCOSYL TRANSFERASE-RELATED"/>
    <property type="match status" value="1"/>
</dbReference>
<keyword evidence="5 16" id="KW-0732">Signal</keyword>
<evidence type="ECO:0000256" key="8">
    <source>
        <dbReference type="ARBA" id="ARBA00023180"/>
    </source>
</evidence>
<dbReference type="PANTHER" id="PTHR10587:SF135">
    <property type="entry name" value="CHITIN DEACETYLASE 3"/>
    <property type="match status" value="1"/>
</dbReference>
<dbReference type="InterPro" id="IPR050248">
    <property type="entry name" value="Polysacc_deacetylase_ArnD"/>
</dbReference>
<reference evidence="18" key="1">
    <citation type="submission" date="2023-10" db="EMBL/GenBank/DDBJ databases">
        <authorList>
            <person name="Noh H."/>
        </authorList>
    </citation>
    <scope>NUCLEOTIDE SEQUENCE</scope>
    <source>
        <strain evidence="18">DUCC4014</strain>
    </source>
</reference>
<dbReference type="GO" id="GO:0000272">
    <property type="term" value="P:polysaccharide catabolic process"/>
    <property type="evidence" value="ECO:0007669"/>
    <property type="project" value="UniProtKB-KW"/>
</dbReference>
<dbReference type="RefSeq" id="XP_062625207.1">
    <property type="nucleotide sequence ID" value="XM_062769223.1"/>
</dbReference>
<evidence type="ECO:0000313" key="18">
    <source>
        <dbReference type="EMBL" id="WOO79175.1"/>
    </source>
</evidence>
<evidence type="ECO:0000256" key="15">
    <source>
        <dbReference type="ARBA" id="ARBA00048494"/>
    </source>
</evidence>
<feature type="signal peptide" evidence="16">
    <location>
        <begin position="1"/>
        <end position="15"/>
    </location>
</feature>
<feature type="domain" description="NodB homology" evidence="17">
    <location>
        <begin position="113"/>
        <end position="304"/>
    </location>
</feature>
<evidence type="ECO:0000256" key="5">
    <source>
        <dbReference type="ARBA" id="ARBA00022729"/>
    </source>
</evidence>
<evidence type="ECO:0000256" key="14">
    <source>
        <dbReference type="ARBA" id="ARBA00024056"/>
    </source>
</evidence>
<keyword evidence="4" id="KW-0336">GPI-anchor</keyword>
<dbReference type="Proteomes" id="UP000827549">
    <property type="component" value="Chromosome 2"/>
</dbReference>
<comment type="subcellular location">
    <subcellularLocation>
        <location evidence="2">Cell membrane</location>
        <topology evidence="2">Lipid-anchor</topology>
        <topology evidence="2">GPI-anchor</topology>
    </subcellularLocation>
</comment>
<keyword evidence="9" id="KW-0119">Carbohydrate metabolism</keyword>
<dbReference type="InterPro" id="IPR002509">
    <property type="entry name" value="NODB_dom"/>
</dbReference>
<dbReference type="GO" id="GO:0071555">
    <property type="term" value="P:cell wall organization"/>
    <property type="evidence" value="ECO:0007669"/>
    <property type="project" value="UniProtKB-KW"/>
</dbReference>
<accession>A0AAF0Y2T6</accession>
<dbReference type="GO" id="GO:0006032">
    <property type="term" value="P:chitin catabolic process"/>
    <property type="evidence" value="ECO:0007669"/>
    <property type="project" value="UniProtKB-KW"/>
</dbReference>
<evidence type="ECO:0000256" key="16">
    <source>
        <dbReference type="SAM" id="SignalP"/>
    </source>
</evidence>
<dbReference type="EMBL" id="CP086715">
    <property type="protein sequence ID" value="WOO79175.1"/>
    <property type="molecule type" value="Genomic_DNA"/>
</dbReference>
<dbReference type="GO" id="GO:0005886">
    <property type="term" value="C:plasma membrane"/>
    <property type="evidence" value="ECO:0007669"/>
    <property type="project" value="UniProtKB-SubCell"/>
</dbReference>
<dbReference type="GeneID" id="87805956"/>
<evidence type="ECO:0000256" key="13">
    <source>
        <dbReference type="ARBA" id="ARBA00023326"/>
    </source>
</evidence>
<keyword evidence="12" id="KW-0961">Cell wall biogenesis/degradation</keyword>
<keyword evidence="13" id="KW-0624">Polysaccharide degradation</keyword>
<evidence type="ECO:0000256" key="11">
    <source>
        <dbReference type="ARBA" id="ARBA00023288"/>
    </source>
</evidence>